<dbReference type="Proteomes" id="UP000541185">
    <property type="component" value="Unassembled WGS sequence"/>
</dbReference>
<dbReference type="GO" id="GO:0006355">
    <property type="term" value="P:regulation of DNA-templated transcription"/>
    <property type="evidence" value="ECO:0007669"/>
    <property type="project" value="InterPro"/>
</dbReference>
<proteinExistence type="predicted"/>
<evidence type="ECO:0000313" key="1">
    <source>
        <dbReference type="EMBL" id="NML45923.1"/>
    </source>
</evidence>
<protein>
    <submittedName>
        <fullName evidence="1">Uncharacterized protein</fullName>
    </submittedName>
</protein>
<accession>A0A848HBQ5</accession>
<gene>
    <name evidence="1" type="ORF">HHL11_19395</name>
</gene>
<organism evidence="1 2">
    <name type="scientific">Ramlibacter agri</name>
    <dbReference type="NCBI Taxonomy" id="2728837"/>
    <lineage>
        <taxon>Bacteria</taxon>
        <taxon>Pseudomonadati</taxon>
        <taxon>Pseudomonadota</taxon>
        <taxon>Betaproteobacteria</taxon>
        <taxon>Burkholderiales</taxon>
        <taxon>Comamonadaceae</taxon>
        <taxon>Ramlibacter</taxon>
    </lineage>
</organism>
<reference evidence="1 2" key="1">
    <citation type="submission" date="2020-04" db="EMBL/GenBank/DDBJ databases">
        <title>Ramlibacter sp. G-1-2-2 isolated from soil.</title>
        <authorList>
            <person name="Dahal R.H."/>
        </authorList>
    </citation>
    <scope>NUCLEOTIDE SEQUENCE [LARGE SCALE GENOMIC DNA]</scope>
    <source>
        <strain evidence="1 2">G-1-2-2</strain>
    </source>
</reference>
<name>A0A848HBQ5_9BURK</name>
<sequence length="94" mass="10201">MTKKFDTIGEQLALASATAIEKMASRSKTPGKPAGEPLVPLNFRVRRSAHKRLKACALAWDMSMTDLLESFIESLPSAMGEAPPANVTWTKPNS</sequence>
<comment type="caution">
    <text evidence="1">The sequence shown here is derived from an EMBL/GenBank/DDBJ whole genome shotgun (WGS) entry which is preliminary data.</text>
</comment>
<dbReference type="InterPro" id="IPR010985">
    <property type="entry name" value="Ribbon_hlx_hlx"/>
</dbReference>
<keyword evidence="2" id="KW-1185">Reference proteome</keyword>
<evidence type="ECO:0000313" key="2">
    <source>
        <dbReference type="Proteomes" id="UP000541185"/>
    </source>
</evidence>
<dbReference type="SUPFAM" id="SSF47598">
    <property type="entry name" value="Ribbon-helix-helix"/>
    <property type="match status" value="1"/>
</dbReference>
<dbReference type="EMBL" id="JABBFX010000002">
    <property type="protein sequence ID" value="NML45923.1"/>
    <property type="molecule type" value="Genomic_DNA"/>
</dbReference>
<dbReference type="RefSeq" id="WP_169420229.1">
    <property type="nucleotide sequence ID" value="NZ_JABBFX010000002.1"/>
</dbReference>
<dbReference type="AlphaFoldDB" id="A0A848HBQ5"/>